<gene>
    <name evidence="2" type="ORF">PCANC_02207</name>
</gene>
<name>A0A2N5W0S7_9BASI</name>
<proteinExistence type="predicted"/>
<dbReference type="GO" id="GO:0032040">
    <property type="term" value="C:small-subunit processome"/>
    <property type="evidence" value="ECO:0007669"/>
    <property type="project" value="TreeGrafter"/>
</dbReference>
<dbReference type="PANTHER" id="PTHR17695">
    <property type="entry name" value="SMALL SUBUNIT PROCESSOME COMPONENT 20 HOMOLOG"/>
    <property type="match status" value="1"/>
</dbReference>
<keyword evidence="3" id="KW-1185">Reference proteome</keyword>
<reference evidence="2 3" key="1">
    <citation type="submission" date="2017-11" db="EMBL/GenBank/DDBJ databases">
        <title>De novo assembly and phasing of dikaryotic genomes from two isolates of Puccinia coronata f. sp. avenae, the causal agent of oat crown rust.</title>
        <authorList>
            <person name="Miller M.E."/>
            <person name="Zhang Y."/>
            <person name="Omidvar V."/>
            <person name="Sperschneider J."/>
            <person name="Schwessinger B."/>
            <person name="Raley C."/>
            <person name="Palmer J.M."/>
            <person name="Garnica D."/>
            <person name="Upadhyaya N."/>
            <person name="Rathjen J."/>
            <person name="Taylor J.M."/>
            <person name="Park R.F."/>
            <person name="Dodds P.N."/>
            <person name="Hirsch C.D."/>
            <person name="Kianian S.F."/>
            <person name="Figueroa M."/>
        </authorList>
    </citation>
    <scope>NUCLEOTIDE SEQUENCE [LARGE SCALE GENOMIC DNA]</scope>
    <source>
        <strain evidence="2">12NC29</strain>
    </source>
</reference>
<accession>A0A2N5W0S7</accession>
<evidence type="ECO:0000313" key="2">
    <source>
        <dbReference type="EMBL" id="PLW55863.1"/>
    </source>
</evidence>
<dbReference type="InterPro" id="IPR016024">
    <property type="entry name" value="ARM-type_fold"/>
</dbReference>
<dbReference type="EMBL" id="PGCJ01000027">
    <property type="protein sequence ID" value="PLW55863.1"/>
    <property type="molecule type" value="Genomic_DNA"/>
</dbReference>
<organism evidence="2 3">
    <name type="scientific">Puccinia coronata f. sp. avenae</name>
    <dbReference type="NCBI Taxonomy" id="200324"/>
    <lineage>
        <taxon>Eukaryota</taxon>
        <taxon>Fungi</taxon>
        <taxon>Dikarya</taxon>
        <taxon>Basidiomycota</taxon>
        <taxon>Pucciniomycotina</taxon>
        <taxon>Pucciniomycetes</taxon>
        <taxon>Pucciniales</taxon>
        <taxon>Pucciniaceae</taxon>
        <taxon>Puccinia</taxon>
    </lineage>
</organism>
<dbReference type="STRING" id="200324.A0A2N5W0S7"/>
<dbReference type="PANTHER" id="PTHR17695:SF11">
    <property type="entry name" value="SMALL SUBUNIT PROCESSOME COMPONENT 20 HOMOLOG"/>
    <property type="match status" value="1"/>
</dbReference>
<dbReference type="GO" id="GO:0030686">
    <property type="term" value="C:90S preribosome"/>
    <property type="evidence" value="ECO:0007669"/>
    <property type="project" value="TreeGrafter"/>
</dbReference>
<evidence type="ECO:0000313" key="3">
    <source>
        <dbReference type="Proteomes" id="UP000235388"/>
    </source>
</evidence>
<evidence type="ECO:0000259" key="1">
    <source>
        <dbReference type="Pfam" id="PF07539"/>
    </source>
</evidence>
<sequence>MSQKGRISLVGAIDSICHHSNHPISPKAIKLLQDLNSFSTIQIDEPEFERRLNAFSHLNHADDASHSKLAPKEWELLIQHSLFQIRDPDELSLRGSAASALCRFLELAESNPDSEVQMTLKVVMIPSLKKALRSKLEIIRQEVLTVLACAVAKQFPAVSELKEMRCLLVKGDKEAKYIYHIQAHRRIWALRRLCNETEAGRLRSKVLLHMFVPLLTHNFLPKDS</sequence>
<dbReference type="InterPro" id="IPR011430">
    <property type="entry name" value="UTP20_N"/>
</dbReference>
<dbReference type="AlphaFoldDB" id="A0A2N5W0S7"/>
<protein>
    <recommendedName>
        <fullName evidence="1">U3 small nucleolar RNA-associated protein 20 N-terminal domain-containing protein</fullName>
    </recommendedName>
</protein>
<feature type="domain" description="U3 small nucleolar RNA-associated protein 20 N-terminal" evidence="1">
    <location>
        <begin position="3"/>
        <end position="135"/>
    </location>
</feature>
<dbReference type="SUPFAM" id="SSF48371">
    <property type="entry name" value="ARM repeat"/>
    <property type="match status" value="1"/>
</dbReference>
<dbReference type="Proteomes" id="UP000235388">
    <property type="component" value="Unassembled WGS sequence"/>
</dbReference>
<comment type="caution">
    <text evidence="2">The sequence shown here is derived from an EMBL/GenBank/DDBJ whole genome shotgun (WGS) entry which is preliminary data.</text>
</comment>
<dbReference type="OrthoDB" id="360653at2759"/>
<dbReference type="Pfam" id="PF07539">
    <property type="entry name" value="UTP20_N"/>
    <property type="match status" value="1"/>
</dbReference>
<dbReference type="InterPro" id="IPR052575">
    <property type="entry name" value="SSU_processome_comp_20"/>
</dbReference>